<dbReference type="RefSeq" id="WP_150941741.1">
    <property type="nucleotide sequence ID" value="NZ_VCMV01000002.1"/>
</dbReference>
<feature type="domain" description="FAD-dependent oxidoreductase 2 FAD-binding" evidence="5">
    <location>
        <begin position="17"/>
        <end position="431"/>
    </location>
</feature>
<dbReference type="InterPro" id="IPR027477">
    <property type="entry name" value="Succ_DH/fumarate_Rdtase_cat_sf"/>
</dbReference>
<keyword evidence="2" id="KW-0285">Flavoprotein</keyword>
<proteinExistence type="predicted"/>
<dbReference type="InterPro" id="IPR050315">
    <property type="entry name" value="FAD-oxidoreductase_2"/>
</dbReference>
<organism evidence="6 7">
    <name type="scientific">Microvirga brassicacearum</name>
    <dbReference type="NCBI Taxonomy" id="2580413"/>
    <lineage>
        <taxon>Bacteria</taxon>
        <taxon>Pseudomonadati</taxon>
        <taxon>Pseudomonadota</taxon>
        <taxon>Alphaproteobacteria</taxon>
        <taxon>Hyphomicrobiales</taxon>
        <taxon>Methylobacteriaceae</taxon>
        <taxon>Microvirga</taxon>
    </lineage>
</organism>
<reference evidence="6 7" key="1">
    <citation type="journal article" date="2019" name="Microorganisms">
        <title>Genome Insights into the Novel Species Microvirga brassicacearum, a Rapeseed Endophyte with Biotechnological Potential.</title>
        <authorList>
            <person name="Jimenez-Gomez A."/>
            <person name="Saati-Santamaria Z."/>
            <person name="Igual J.M."/>
            <person name="Rivas R."/>
            <person name="Mateos P.F."/>
            <person name="Garcia-Fraile P."/>
        </authorList>
    </citation>
    <scope>NUCLEOTIDE SEQUENCE [LARGE SCALE GENOMIC DNA]</scope>
    <source>
        <strain evidence="6 7">CDVBN77</strain>
    </source>
</reference>
<protein>
    <submittedName>
        <fullName evidence="6">FAD-dependent oxidoreductase</fullName>
    </submittedName>
</protein>
<keyword evidence="4" id="KW-0560">Oxidoreductase</keyword>
<sequence length="467" mass="49125">MTVRPAREGKFEFSVPVVIVGAGSCGLVAALAARDSGAEVLVLERDANPTGSTSLSAGLIPAAGTRFQREKGIDDSPEIFAADLSAKAKGKSDPAIVKAVAEASGQTIDWLADRHGVELHLVEGFYYPGHSRLRMHGPKNQTGAELEQSLLAAAECADIDIITGASVEDLYAKDDGTIVGVGFRRPNGEVETVGCDALVLACNGFGGNRAMVAKFIPEMAEAEYCGHASNTGDAMNWGEALGVELADMGSYQGHGSVAYPHGLPLTWAVMTQGGIQVNLNGERFANEMRGYSEHAEEVIKQPGHLAWNIYDERCEKPALAFHDYREIIKLGAIKRAETIDELAALTDLPVQALKRTMDEVKSYGAGDKPDPLGRDFTKQPPLSAPYLAAKVNGALFHTQGGLVIDTETRVLKADGTPLPNLFAGGGAARGLSGPSSWGYVSGNGLLSATVLGRLAGLAAARLLTTSI</sequence>
<dbReference type="PROSITE" id="PS51257">
    <property type="entry name" value="PROKAR_LIPOPROTEIN"/>
    <property type="match status" value="1"/>
</dbReference>
<dbReference type="EMBL" id="VCMV01000002">
    <property type="protein sequence ID" value="KAB0269476.1"/>
    <property type="molecule type" value="Genomic_DNA"/>
</dbReference>
<evidence type="ECO:0000259" key="5">
    <source>
        <dbReference type="Pfam" id="PF00890"/>
    </source>
</evidence>
<dbReference type="PANTHER" id="PTHR43400:SF7">
    <property type="entry name" value="FAD-DEPENDENT OXIDOREDUCTASE 2 FAD BINDING DOMAIN-CONTAINING PROTEIN"/>
    <property type="match status" value="1"/>
</dbReference>
<evidence type="ECO:0000313" key="6">
    <source>
        <dbReference type="EMBL" id="KAB0269476.1"/>
    </source>
</evidence>
<dbReference type="Pfam" id="PF00890">
    <property type="entry name" value="FAD_binding_2"/>
    <property type="match status" value="1"/>
</dbReference>
<gene>
    <name evidence="6" type="ORF">FEZ63_00815</name>
</gene>
<keyword evidence="7" id="KW-1185">Reference proteome</keyword>
<dbReference type="AlphaFoldDB" id="A0A5N3PIB5"/>
<comment type="caution">
    <text evidence="6">The sequence shown here is derived from an EMBL/GenBank/DDBJ whole genome shotgun (WGS) entry which is preliminary data.</text>
</comment>
<dbReference type="SUPFAM" id="SSF51905">
    <property type="entry name" value="FAD/NAD(P)-binding domain"/>
    <property type="match status" value="1"/>
</dbReference>
<evidence type="ECO:0000256" key="3">
    <source>
        <dbReference type="ARBA" id="ARBA00022827"/>
    </source>
</evidence>
<name>A0A5N3PIB5_9HYPH</name>
<dbReference type="Gene3D" id="3.50.50.60">
    <property type="entry name" value="FAD/NAD(P)-binding domain"/>
    <property type="match status" value="1"/>
</dbReference>
<dbReference type="GO" id="GO:0016491">
    <property type="term" value="F:oxidoreductase activity"/>
    <property type="evidence" value="ECO:0007669"/>
    <property type="project" value="UniProtKB-KW"/>
</dbReference>
<dbReference type="PRINTS" id="PR00411">
    <property type="entry name" value="PNDRDTASEI"/>
</dbReference>
<accession>A0A5N3PIB5</accession>
<dbReference type="Gene3D" id="3.90.700.10">
    <property type="entry name" value="Succinate dehydrogenase/fumarate reductase flavoprotein, catalytic domain"/>
    <property type="match status" value="1"/>
</dbReference>
<keyword evidence="3" id="KW-0274">FAD</keyword>
<evidence type="ECO:0000256" key="4">
    <source>
        <dbReference type="ARBA" id="ARBA00023002"/>
    </source>
</evidence>
<evidence type="ECO:0000313" key="7">
    <source>
        <dbReference type="Proteomes" id="UP000325684"/>
    </source>
</evidence>
<dbReference type="PANTHER" id="PTHR43400">
    <property type="entry name" value="FUMARATE REDUCTASE"/>
    <property type="match status" value="1"/>
</dbReference>
<evidence type="ECO:0000256" key="2">
    <source>
        <dbReference type="ARBA" id="ARBA00022630"/>
    </source>
</evidence>
<dbReference type="Proteomes" id="UP000325684">
    <property type="component" value="Unassembled WGS sequence"/>
</dbReference>
<comment type="cofactor">
    <cofactor evidence="1">
        <name>FAD</name>
        <dbReference type="ChEBI" id="CHEBI:57692"/>
    </cofactor>
</comment>
<dbReference type="SUPFAM" id="SSF56425">
    <property type="entry name" value="Succinate dehydrogenase/fumarate reductase flavoprotein, catalytic domain"/>
    <property type="match status" value="1"/>
</dbReference>
<dbReference type="OrthoDB" id="3178130at2"/>
<dbReference type="InterPro" id="IPR003953">
    <property type="entry name" value="FAD-dep_OxRdtase_2_FAD-bd"/>
</dbReference>
<evidence type="ECO:0000256" key="1">
    <source>
        <dbReference type="ARBA" id="ARBA00001974"/>
    </source>
</evidence>
<dbReference type="InterPro" id="IPR036188">
    <property type="entry name" value="FAD/NAD-bd_sf"/>
</dbReference>